<proteinExistence type="predicted"/>
<comment type="caution">
    <text evidence="2">The sequence shown here is derived from an EMBL/GenBank/DDBJ whole genome shotgun (WGS) entry which is preliminary data.</text>
</comment>
<accession>A0A9P4YD16</accession>
<dbReference type="InterPro" id="IPR022190">
    <property type="entry name" value="DUF3716"/>
</dbReference>
<dbReference type="OrthoDB" id="4800057at2759"/>
<dbReference type="AlphaFoldDB" id="A0A9P4YD16"/>
<reference evidence="2" key="1">
    <citation type="journal article" date="2020" name="Phytopathology">
        <title>Genome sequence of the chestnut blight fungus Cryphonectria parasitica EP155: A fundamental resource for an archetypical invasive plant pathogen.</title>
        <authorList>
            <person name="Crouch J.A."/>
            <person name="Dawe A."/>
            <person name="Aerts A."/>
            <person name="Barry K."/>
            <person name="Churchill A.C.L."/>
            <person name="Grimwood J."/>
            <person name="Hillman B."/>
            <person name="Milgroom M.G."/>
            <person name="Pangilinan J."/>
            <person name="Smith M."/>
            <person name="Salamov A."/>
            <person name="Schmutz J."/>
            <person name="Yadav J."/>
            <person name="Grigoriev I.V."/>
            <person name="Nuss D."/>
        </authorList>
    </citation>
    <scope>NUCLEOTIDE SEQUENCE</scope>
    <source>
        <strain evidence="2">EP155</strain>
    </source>
</reference>
<evidence type="ECO:0000313" key="3">
    <source>
        <dbReference type="Proteomes" id="UP000803844"/>
    </source>
</evidence>
<evidence type="ECO:0000313" key="2">
    <source>
        <dbReference type="EMBL" id="KAF3770415.1"/>
    </source>
</evidence>
<dbReference type="EMBL" id="MU032344">
    <property type="protein sequence ID" value="KAF3770415.1"/>
    <property type="molecule type" value="Genomic_DNA"/>
</dbReference>
<keyword evidence="3" id="KW-1185">Reference proteome</keyword>
<gene>
    <name evidence="2" type="ORF">M406DRAFT_349206</name>
</gene>
<sequence>MSTPMQDGGGPRDDPRSPPAAVSSLPHHTRSPDDIPPAGWVNIEAEYWRDAQAARALEDQSMDEKYETKTAELKARHAQLLDERARLSERLQSLKKECDKVDEDLTRMDVQFEEAKEIVARRREDQDGNAKRFFKAQYEKAVKRAAALEENETGPAKQLPQPYANDERVPQPSSSSHALARPSGTAERDVTAAGEPSPTHNGVAARHAYVQAATEDDSLLSQPFDDITAPTGVEVWDIDGNFVDHVKRIKLSNKFIRHVLQLPVKRRVIVRPGRKFNKETMQSIYEPSDNKGAKWLSCMIQATGEEQETQCTACSNRAGTWLGCMILGGNEFPRCANCEWNRQGCIGSSYHADRQQEYNIQASSSPAGGFAPTNGSQGRGSAPATVPSKRTSLPNKKVVRKSLPPLAMAENRGPLGYGGDEYGGFEEEVGPDITAARLHLRHNGSVFTEPEIMRGVPVEKISSTHPYWEPRWEEPIIQLQARYDEWQAKLEECLATGKNRFLAGRQVNRGKAIIEFLEKGEVHPFQLVAKKFITRNLVNYDTIFRLAQVMEELPRLGIDITPVEWVRERMHEIYKEQGEAFSLAKTVHELYHDVKIRALRSRAGVGNIGRPSGIKKGMSSKPGGPRRRENSETPRKRRRGSLDNPQQADQPFQPDGPSGPTSPHDTKKQRLDLGKFPAPNREEMSETASPDLGSVPAPQKGDEFEYDGYTSSDSISHSRMTTTDWRVIQVRAPEYTTSLNYAQYLHWVVDGNNPYFEHQVLLGVNPSSWGVYQDPFDFHVRLAELDKIEYTKDEDCGKIVIHTTPPSRYRNKRKLLLQFKRGRTQDRFLHFVKHKLKGLRPFELQETSRERIEAEWNSMDSQVLPVEE</sequence>
<feature type="region of interest" description="Disordered" evidence="1">
    <location>
        <begin position="361"/>
        <end position="396"/>
    </location>
</feature>
<feature type="region of interest" description="Disordered" evidence="1">
    <location>
        <begin position="1"/>
        <end position="38"/>
    </location>
</feature>
<protein>
    <submittedName>
        <fullName evidence="2">Uncharacterized protein</fullName>
    </submittedName>
</protein>
<dbReference type="GeneID" id="63839580"/>
<feature type="region of interest" description="Disordered" evidence="1">
    <location>
        <begin position="605"/>
        <end position="702"/>
    </location>
</feature>
<evidence type="ECO:0000256" key="1">
    <source>
        <dbReference type="SAM" id="MobiDB-lite"/>
    </source>
</evidence>
<organism evidence="2 3">
    <name type="scientific">Cryphonectria parasitica (strain ATCC 38755 / EP155)</name>
    <dbReference type="NCBI Taxonomy" id="660469"/>
    <lineage>
        <taxon>Eukaryota</taxon>
        <taxon>Fungi</taxon>
        <taxon>Dikarya</taxon>
        <taxon>Ascomycota</taxon>
        <taxon>Pezizomycotina</taxon>
        <taxon>Sordariomycetes</taxon>
        <taxon>Sordariomycetidae</taxon>
        <taxon>Diaporthales</taxon>
        <taxon>Cryphonectriaceae</taxon>
        <taxon>Cryphonectria-Endothia species complex</taxon>
        <taxon>Cryphonectria</taxon>
    </lineage>
</organism>
<dbReference type="RefSeq" id="XP_040781376.1">
    <property type="nucleotide sequence ID" value="XM_040922451.1"/>
</dbReference>
<feature type="compositionally biased region" description="Basic and acidic residues" evidence="1">
    <location>
        <begin position="664"/>
        <end position="673"/>
    </location>
</feature>
<feature type="region of interest" description="Disordered" evidence="1">
    <location>
        <begin position="147"/>
        <end position="202"/>
    </location>
</feature>
<dbReference type="Proteomes" id="UP000803844">
    <property type="component" value="Unassembled WGS sequence"/>
</dbReference>
<name>A0A9P4YD16_CRYP1</name>
<dbReference type="Pfam" id="PF12511">
    <property type="entry name" value="DUF3716"/>
    <property type="match status" value="1"/>
</dbReference>